<evidence type="ECO:0000313" key="5">
    <source>
        <dbReference type="Proteomes" id="UP000279259"/>
    </source>
</evidence>
<evidence type="ECO:0000313" key="4">
    <source>
        <dbReference type="EMBL" id="RSH91031.1"/>
    </source>
</evidence>
<dbReference type="AlphaFoldDB" id="A0A427YIX7"/>
<evidence type="ECO:0000259" key="3">
    <source>
        <dbReference type="Pfam" id="PF13229"/>
    </source>
</evidence>
<sequence>MPRLGLSLLCGTLIYSSLLSTPVHAACIPNTTDTPGLQNYLTSGGQSYTLSLCQGQIYNLTDILNYTAPYQEISTEGYPTDSNRATLLVGGFNISTAIYAQGSNLTGVALRNVQIDGNRGDSPIYTASNANLEFGGANSGQIVEYVKSYDPRGWSCLHIAEGPFTCSNMTVQHNDIGPCGSDSFQQWADGVSLSCAKSLVQHNTIVDATDGGIVIFGSPYSVIHNNTIHVQTRTLLGGINMVDIETWLPYGNFSGVLVENNTINGGFATEYGNSTLGKNNASAIIKVGIAIGPDVWWGDLRYGTNKTSNSTVRNNVLSGAFAFGLAISSSYNLTFENNTFVNNASFSASYGPNCTTGSSTPHDPVSVLLEPNTVSDSTISMPSFQSSPLSTTLTASNFQIVNGTALGLTCFLPPGPTSSPTPTAAEVSMPRRGRPRAPAGIQRRRAAQYLLPHPARAQDTGPQIDPG</sequence>
<dbReference type="Pfam" id="PF13229">
    <property type="entry name" value="Beta_helix"/>
    <property type="match status" value="1"/>
</dbReference>
<dbReference type="SUPFAM" id="SSF51126">
    <property type="entry name" value="Pectin lyase-like"/>
    <property type="match status" value="1"/>
</dbReference>
<dbReference type="Proteomes" id="UP000279259">
    <property type="component" value="Unassembled WGS sequence"/>
</dbReference>
<reference evidence="4 5" key="1">
    <citation type="submission" date="2018-11" db="EMBL/GenBank/DDBJ databases">
        <title>Genome sequence of Saitozyma podzolica DSM 27192.</title>
        <authorList>
            <person name="Aliyu H."/>
            <person name="Gorte O."/>
            <person name="Ochsenreither K."/>
        </authorList>
    </citation>
    <scope>NUCLEOTIDE SEQUENCE [LARGE SCALE GENOMIC DNA]</scope>
    <source>
        <strain evidence="4 5">DSM 27192</strain>
    </source>
</reference>
<proteinExistence type="predicted"/>
<name>A0A427YIX7_9TREE</name>
<feature type="domain" description="Right handed beta helix" evidence="3">
    <location>
        <begin position="253"/>
        <end position="359"/>
    </location>
</feature>
<feature type="chain" id="PRO_5019153320" description="Right handed beta helix domain-containing protein" evidence="2">
    <location>
        <begin position="26"/>
        <end position="467"/>
    </location>
</feature>
<dbReference type="EMBL" id="RSCD01000009">
    <property type="protein sequence ID" value="RSH91031.1"/>
    <property type="molecule type" value="Genomic_DNA"/>
</dbReference>
<gene>
    <name evidence="4" type="ORF">EHS25_010207</name>
</gene>
<dbReference type="InterPro" id="IPR012334">
    <property type="entry name" value="Pectin_lyas_fold"/>
</dbReference>
<dbReference type="STRING" id="1890683.A0A427YIX7"/>
<protein>
    <recommendedName>
        <fullName evidence="3">Right handed beta helix domain-containing protein</fullName>
    </recommendedName>
</protein>
<evidence type="ECO:0000256" key="2">
    <source>
        <dbReference type="SAM" id="SignalP"/>
    </source>
</evidence>
<evidence type="ECO:0000256" key="1">
    <source>
        <dbReference type="SAM" id="MobiDB-lite"/>
    </source>
</evidence>
<organism evidence="4 5">
    <name type="scientific">Saitozyma podzolica</name>
    <dbReference type="NCBI Taxonomy" id="1890683"/>
    <lineage>
        <taxon>Eukaryota</taxon>
        <taxon>Fungi</taxon>
        <taxon>Dikarya</taxon>
        <taxon>Basidiomycota</taxon>
        <taxon>Agaricomycotina</taxon>
        <taxon>Tremellomycetes</taxon>
        <taxon>Tremellales</taxon>
        <taxon>Trimorphomycetaceae</taxon>
        <taxon>Saitozyma</taxon>
    </lineage>
</organism>
<dbReference type="InterPro" id="IPR039448">
    <property type="entry name" value="Beta_helix"/>
</dbReference>
<feature type="signal peptide" evidence="2">
    <location>
        <begin position="1"/>
        <end position="25"/>
    </location>
</feature>
<feature type="region of interest" description="Disordered" evidence="1">
    <location>
        <begin position="414"/>
        <end position="467"/>
    </location>
</feature>
<dbReference type="InterPro" id="IPR011050">
    <property type="entry name" value="Pectin_lyase_fold/virulence"/>
</dbReference>
<comment type="caution">
    <text evidence="4">The sequence shown here is derived from an EMBL/GenBank/DDBJ whole genome shotgun (WGS) entry which is preliminary data.</text>
</comment>
<accession>A0A427YIX7</accession>
<keyword evidence="5" id="KW-1185">Reference proteome</keyword>
<dbReference type="SMART" id="SM00710">
    <property type="entry name" value="PbH1"/>
    <property type="match status" value="6"/>
</dbReference>
<keyword evidence="2" id="KW-0732">Signal</keyword>
<dbReference type="OrthoDB" id="2587928at2759"/>
<dbReference type="InterPro" id="IPR006626">
    <property type="entry name" value="PbH1"/>
</dbReference>
<dbReference type="Gene3D" id="2.160.20.10">
    <property type="entry name" value="Single-stranded right-handed beta-helix, Pectin lyase-like"/>
    <property type="match status" value="1"/>
</dbReference>